<protein>
    <submittedName>
        <fullName evidence="1">Phage gp6-like head-tail connector protein</fullName>
    </submittedName>
</protein>
<sequence length="108" mass="12621">MNEGINKLFQRDNSTPTIEKFEVDLNELKEFLNIYDDSEDILIKSLVNAGKQYIKDYTGLTEEEMIEKKESLKIALFLIVSDLYDNRGQQSLQNKRNTMLTSILDMYC</sequence>
<dbReference type="Pfam" id="PF05135">
    <property type="entry name" value="Phage_connect_1"/>
    <property type="match status" value="1"/>
</dbReference>
<evidence type="ECO:0000313" key="2">
    <source>
        <dbReference type="Proteomes" id="UP000767334"/>
    </source>
</evidence>
<accession>A0ABS2FJX0</accession>
<dbReference type="RefSeq" id="WP_204572749.1">
    <property type="nucleotide sequence ID" value="NZ_JACJLL010000187.1"/>
</dbReference>
<dbReference type="NCBIfam" id="TIGR01560">
    <property type="entry name" value="put_DNA_pack"/>
    <property type="match status" value="1"/>
</dbReference>
<gene>
    <name evidence="1" type="ORF">H6A19_16270</name>
</gene>
<dbReference type="EMBL" id="JACJLL010000187">
    <property type="protein sequence ID" value="MBM6820873.1"/>
    <property type="molecule type" value="Genomic_DNA"/>
</dbReference>
<dbReference type="Gene3D" id="1.10.3230.30">
    <property type="entry name" value="Phage gp6-like head-tail connector protein"/>
    <property type="match status" value="1"/>
</dbReference>
<comment type="caution">
    <text evidence="1">The sequence shown here is derived from an EMBL/GenBank/DDBJ whole genome shotgun (WGS) entry which is preliminary data.</text>
</comment>
<organism evidence="1 2">
    <name type="scientific">Clostridium saudiense</name>
    <dbReference type="NCBI Taxonomy" id="1414720"/>
    <lineage>
        <taxon>Bacteria</taxon>
        <taxon>Bacillati</taxon>
        <taxon>Bacillota</taxon>
        <taxon>Clostridia</taxon>
        <taxon>Eubacteriales</taxon>
        <taxon>Clostridiaceae</taxon>
        <taxon>Clostridium</taxon>
    </lineage>
</organism>
<proteinExistence type="predicted"/>
<dbReference type="CDD" id="cd08054">
    <property type="entry name" value="gp6"/>
    <property type="match status" value="1"/>
</dbReference>
<dbReference type="Proteomes" id="UP000767334">
    <property type="component" value="Unassembled WGS sequence"/>
</dbReference>
<name>A0ABS2FJX0_9CLOT</name>
<keyword evidence="2" id="KW-1185">Reference proteome</keyword>
<dbReference type="InterPro" id="IPR006450">
    <property type="entry name" value="Phage_HK97_gp6-like"/>
</dbReference>
<evidence type="ECO:0000313" key="1">
    <source>
        <dbReference type="EMBL" id="MBM6820873.1"/>
    </source>
</evidence>
<dbReference type="InterPro" id="IPR021146">
    <property type="entry name" value="Phage_gp6-like_head-tail"/>
</dbReference>
<feature type="non-terminal residue" evidence="1">
    <location>
        <position position="108"/>
    </location>
</feature>
<reference evidence="1 2" key="1">
    <citation type="journal article" date="2021" name="Sci. Rep.">
        <title>The distribution of antibiotic resistance genes in chicken gut microbiota commensals.</title>
        <authorList>
            <person name="Juricova H."/>
            <person name="Matiasovicova J."/>
            <person name="Kubasova T."/>
            <person name="Cejkova D."/>
            <person name="Rychlik I."/>
        </authorList>
    </citation>
    <scope>NUCLEOTIDE SEQUENCE [LARGE SCALE GENOMIC DNA]</scope>
    <source>
        <strain evidence="1 2">An435</strain>
    </source>
</reference>